<feature type="region of interest" description="Disordered" evidence="5">
    <location>
        <begin position="142"/>
        <end position="168"/>
    </location>
</feature>
<dbReference type="RefSeq" id="WP_250142666.1">
    <property type="nucleotide sequence ID" value="NZ_JALIQP010000008.1"/>
</dbReference>
<name>A0ABD5PNG7_9EURY</name>
<keyword evidence="2" id="KW-0645">Protease</keyword>
<evidence type="ECO:0000256" key="3">
    <source>
        <dbReference type="ARBA" id="ARBA00022801"/>
    </source>
</evidence>
<feature type="domain" description="Peptidase S49" evidence="6">
    <location>
        <begin position="101"/>
        <end position="143"/>
    </location>
</feature>
<evidence type="ECO:0000256" key="5">
    <source>
        <dbReference type="SAM" id="MobiDB-lite"/>
    </source>
</evidence>
<dbReference type="GO" id="GO:0008236">
    <property type="term" value="F:serine-type peptidase activity"/>
    <property type="evidence" value="ECO:0007669"/>
    <property type="project" value="UniProtKB-KW"/>
</dbReference>
<dbReference type="Proteomes" id="UP001595898">
    <property type="component" value="Unassembled WGS sequence"/>
</dbReference>
<feature type="domain" description="Peptidase S49" evidence="6">
    <location>
        <begin position="173"/>
        <end position="235"/>
    </location>
</feature>
<evidence type="ECO:0000256" key="2">
    <source>
        <dbReference type="ARBA" id="ARBA00022670"/>
    </source>
</evidence>
<protein>
    <submittedName>
        <fullName evidence="7">S49 family peptidase</fullName>
        <ecNumber evidence="7">3.4.21.-</ecNumber>
    </submittedName>
</protein>
<dbReference type="PANTHER" id="PTHR42987">
    <property type="entry name" value="PEPTIDASE S49"/>
    <property type="match status" value="1"/>
</dbReference>
<reference evidence="7 8" key="1">
    <citation type="journal article" date="2019" name="Int. J. Syst. Evol. Microbiol.">
        <title>The Global Catalogue of Microorganisms (GCM) 10K type strain sequencing project: providing services to taxonomists for standard genome sequencing and annotation.</title>
        <authorList>
            <consortium name="The Broad Institute Genomics Platform"/>
            <consortium name="The Broad Institute Genome Sequencing Center for Infectious Disease"/>
            <person name="Wu L."/>
            <person name="Ma J."/>
        </authorList>
    </citation>
    <scope>NUCLEOTIDE SEQUENCE [LARGE SCALE GENOMIC DNA]</scope>
    <source>
        <strain evidence="7 8">WLHS5</strain>
    </source>
</reference>
<comment type="similarity">
    <text evidence="1">Belongs to the peptidase S49 family.</text>
</comment>
<evidence type="ECO:0000256" key="1">
    <source>
        <dbReference type="ARBA" id="ARBA00008683"/>
    </source>
</evidence>
<dbReference type="CDD" id="cd07023">
    <property type="entry name" value="S49_Sppa_N_C"/>
    <property type="match status" value="1"/>
</dbReference>
<keyword evidence="4" id="KW-0720">Serine protease</keyword>
<evidence type="ECO:0000259" key="6">
    <source>
        <dbReference type="Pfam" id="PF01343"/>
    </source>
</evidence>
<dbReference type="SUPFAM" id="SSF52096">
    <property type="entry name" value="ClpP/crotonase"/>
    <property type="match status" value="1"/>
</dbReference>
<dbReference type="PANTHER" id="PTHR42987:SF4">
    <property type="entry name" value="PROTEASE SOHB-RELATED"/>
    <property type="match status" value="1"/>
</dbReference>
<dbReference type="Gene3D" id="3.90.226.10">
    <property type="entry name" value="2-enoyl-CoA Hydratase, Chain A, domain 1"/>
    <property type="match status" value="1"/>
</dbReference>
<dbReference type="InterPro" id="IPR047272">
    <property type="entry name" value="S49_SppA_C"/>
</dbReference>
<dbReference type="InterPro" id="IPR002142">
    <property type="entry name" value="Peptidase_S49"/>
</dbReference>
<dbReference type="EMBL" id="JBHSFA010000004">
    <property type="protein sequence ID" value="MFC4541899.1"/>
    <property type="molecule type" value="Genomic_DNA"/>
</dbReference>
<dbReference type="AlphaFoldDB" id="A0ABD5PNG7"/>
<gene>
    <name evidence="7" type="ORF">ACFO5R_08150</name>
</gene>
<keyword evidence="8" id="KW-1185">Reference proteome</keyword>
<proteinExistence type="inferred from homology"/>
<dbReference type="Pfam" id="PF01343">
    <property type="entry name" value="Peptidase_S49"/>
    <property type="match status" value="2"/>
</dbReference>
<keyword evidence="3 7" id="KW-0378">Hydrolase</keyword>
<comment type="caution">
    <text evidence="7">The sequence shown here is derived from an EMBL/GenBank/DDBJ whole genome shotgun (WGS) entry which is preliminary data.</text>
</comment>
<evidence type="ECO:0000313" key="7">
    <source>
        <dbReference type="EMBL" id="MFC4541899.1"/>
    </source>
</evidence>
<dbReference type="GO" id="GO:0006508">
    <property type="term" value="P:proteolysis"/>
    <property type="evidence" value="ECO:0007669"/>
    <property type="project" value="UniProtKB-KW"/>
</dbReference>
<dbReference type="InterPro" id="IPR029045">
    <property type="entry name" value="ClpP/crotonase-like_dom_sf"/>
</dbReference>
<feature type="region of interest" description="Disordered" evidence="5">
    <location>
        <begin position="295"/>
        <end position="323"/>
    </location>
</feature>
<dbReference type="EC" id="3.4.21.-" evidence="7"/>
<evidence type="ECO:0000313" key="8">
    <source>
        <dbReference type="Proteomes" id="UP001595898"/>
    </source>
</evidence>
<accession>A0ABD5PNG7</accession>
<organism evidence="7 8">
    <name type="scientific">Halosolutus amylolyticus</name>
    <dbReference type="NCBI Taxonomy" id="2932267"/>
    <lineage>
        <taxon>Archaea</taxon>
        <taxon>Methanobacteriati</taxon>
        <taxon>Methanobacteriota</taxon>
        <taxon>Stenosarchaea group</taxon>
        <taxon>Halobacteria</taxon>
        <taxon>Halobacteriales</taxon>
        <taxon>Natrialbaceae</taxon>
        <taxon>Halosolutus</taxon>
    </lineage>
</organism>
<evidence type="ECO:0000256" key="4">
    <source>
        <dbReference type="ARBA" id="ARBA00022825"/>
    </source>
</evidence>
<sequence>MTLWPIDKIPRRQQLAVVALVAVIVGALVAPQVYGQTSDDDGTVAVIEVNGIIHSGTSQFVEDELREARHNDSIEAVVLDVDSGGGSPGSSERMYTAVERTAQEMPVIAAVDSIGASGAYYTMLTADDIYVAPTAQVGSVGVAGPAPMPSGPNEGNSAPDKGTFHPDDDRAQTETIQEVFLESVMENRGDELELDREEVAHARTYTGVEAVENGYADEIGTVDDAIYEVADRAGLDSFEISTHRPDGESMPPLFQATTDGDVVVTAAETELSPYQPLLVTQELWYDLFGTQFETHAGAERSGTGSDGHEPSNSSADHTGGEAP</sequence>